<evidence type="ECO:0000256" key="4">
    <source>
        <dbReference type="ARBA" id="ARBA00022853"/>
    </source>
</evidence>
<accession>A0A072PS78</accession>
<evidence type="ECO:0000256" key="9">
    <source>
        <dbReference type="SAM" id="MobiDB-lite"/>
    </source>
</evidence>
<feature type="compositionally biased region" description="Polar residues" evidence="9">
    <location>
        <begin position="642"/>
        <end position="651"/>
    </location>
</feature>
<dbReference type="PROSITE" id="PS50090">
    <property type="entry name" value="MYB_LIKE"/>
    <property type="match status" value="1"/>
</dbReference>
<protein>
    <recommendedName>
        <fullName evidence="8">Vacuolar import and degradation protein 21</fullName>
    </recommendedName>
</protein>
<feature type="compositionally biased region" description="Low complexity" evidence="9">
    <location>
        <begin position="380"/>
        <end position="395"/>
    </location>
</feature>
<feature type="compositionally biased region" description="Low complexity" evidence="9">
    <location>
        <begin position="1128"/>
        <end position="1138"/>
    </location>
</feature>
<feature type="compositionally biased region" description="Polar residues" evidence="9">
    <location>
        <begin position="1362"/>
        <end position="1388"/>
    </location>
</feature>
<dbReference type="GO" id="GO:0005634">
    <property type="term" value="C:nucleus"/>
    <property type="evidence" value="ECO:0007669"/>
    <property type="project" value="UniProtKB-SubCell"/>
</dbReference>
<feature type="region of interest" description="Disordered" evidence="9">
    <location>
        <begin position="1128"/>
        <end position="1151"/>
    </location>
</feature>
<feature type="compositionally biased region" description="Polar residues" evidence="9">
    <location>
        <begin position="1017"/>
        <end position="1031"/>
    </location>
</feature>
<feature type="region of interest" description="Disordered" evidence="9">
    <location>
        <begin position="631"/>
        <end position="666"/>
    </location>
</feature>
<comment type="function">
    <text evidence="7">Component of the NuA4 histone acetyltransferase complex which is involved in transcriptional activation of selected genes principally by acetylation of nucleosomal histone H4 and H2A. The NuA4 complex is also involved in DNA repair.</text>
</comment>
<sequence length="1388" mass="152195">MHVEQLRKKKAEAQSRLLSRKRKLSELFSITAYQLALDEPNYKQQLQAFHDANNLERGRLFDEFTLPSRSPIVVQTRKNKPLPQSPSTLRPSDGTQKSSVVHNSDASPSPVPINSTKSESPSRQTPLRAVVDEQNNKNAPVKPVDPTRGTDVETPTDIDPVALDVEPDAVSKDSNVSHPPKSPVISTENAVTKESTGVSTGGAADPLNSVSLGEDALTSDHSGSVELPAVHIQAPGAPAIDAQSSPASTNGVDSSNTPAPTAGSPGTSPSVDLPLISQNSATGHKPPDEYHADSASQEAPNMSPKQINNEPKQPADVDMTRNQSSNMEAPTSIHSNQQFQMTKSSTTPKPTMRIDTQIGIDSYSKPTSSSAVVESPAPISTAATPRRNAATTPSTQEPPKRATRISSGVLQKKSVSEILGETPKPSTPQGESPSSPAASLQGQTADRDRRERERSRLSTVVFAKPQKPLNGEQSLELARLDGRVDQKANPGERDYLYTLFENKAHSMSRQTSMSYLIQNAHKTLSTSDHLIEYELSAECRILKRLYQLQEKQRWALRQYKRADEAPRPTSHWDFLLDHVKWLRTDFREERKWKMVAAKDLADCCAEWVSSTVEERKRLQVRTRSPRFLPKRSEEDLVMENGAGQTISSQPTPELMPSSEDDSMSDDIADPREIQLASAPAAIFSLGPSEFAFAVDKTPAFEQLLNELPLYEPTAVEPGLSKSNLAERLDSKWRTDIVPVSRWATEKLPIKDYKPPRKRSRYEYELEPPTKKKSPLLPPEESNVALFMPENKSIRDRIHPGHSFRPPSEHPMPSQAFFETRSSSQWTHSEDDELRKLVKEYSYNWSLISSCLHPRTSYTSGADRRTPWECFERWIGLEGLPADMSKTAYFKTYSGRIEAAGRHVAAQIEEAQRRAGANVQISNRKRTTQPVRVERKRTQRHLAMLDAMRKLAKKRETTIQKQQHQADLAAMRKVNDANVPKPTYKTPAEFSQLKQEREQKMAERQEIYRQQLIAHQRATAQQQRGQNAQPNGIPNGMPQGGMGIRGPPSAGGMPGMPNGNLQVPNGQPRPHPGMMAMQNNMPMPAGMMGPKGMTPQMQAQMQAQMAARGQATSPQQMRMLQEASRVQQEQLMRQAQQAQNGAHSSPSGPHATLANGKGMNNPAYMVAMAGANGVPSPSGPISGNVASPRPPSSGQALSSGHIPVLTQVANKIREHHPNLPEEDIQRLASQQISSYQQQATAAAAGQTLKRPPHNQAALNAAIGAVNAGNHASNAAAAAAAAAQYGHPGMMTNEQVQQYNQRLRMQQAQQNAARSMQGQMQPGMMGGMPNGMSNSPVMNIARPVSQHTNQGQMSRSATPRDQRSGSQSNVNGNGAGPQSSPRQAQPTMQT</sequence>
<evidence type="ECO:0000256" key="8">
    <source>
        <dbReference type="ARBA" id="ARBA00029670"/>
    </source>
</evidence>
<evidence type="ECO:0000256" key="3">
    <source>
        <dbReference type="ARBA" id="ARBA00022763"/>
    </source>
</evidence>
<dbReference type="PROSITE" id="PS51204">
    <property type="entry name" value="HSA"/>
    <property type="match status" value="1"/>
</dbReference>
<dbReference type="EMBL" id="AMGV01000001">
    <property type="protein sequence ID" value="KEF62954.1"/>
    <property type="molecule type" value="Genomic_DNA"/>
</dbReference>
<dbReference type="PANTHER" id="PTHR46459">
    <property type="entry name" value="E1A-BINDING PROTEIN P400-RELATED"/>
    <property type="match status" value="1"/>
</dbReference>
<dbReference type="PANTHER" id="PTHR46459:SF1">
    <property type="entry name" value="E1A-BINDING PROTEIN P400"/>
    <property type="match status" value="1"/>
</dbReference>
<dbReference type="GO" id="GO:0006281">
    <property type="term" value="P:DNA repair"/>
    <property type="evidence" value="ECO:0007669"/>
    <property type="project" value="UniProtKB-KW"/>
</dbReference>
<feature type="domain" description="Myb-like" evidence="10">
    <location>
        <begin position="817"/>
        <end position="877"/>
    </location>
</feature>
<feature type="compositionally biased region" description="Polar residues" evidence="9">
    <location>
        <begin position="184"/>
        <end position="198"/>
    </location>
</feature>
<feature type="region of interest" description="Disordered" evidence="9">
    <location>
        <begin position="1341"/>
        <end position="1388"/>
    </location>
</feature>
<keyword evidence="4" id="KW-0156">Chromatin regulator</keyword>
<feature type="compositionally biased region" description="Polar residues" evidence="9">
    <location>
        <begin position="427"/>
        <end position="444"/>
    </location>
</feature>
<dbReference type="SMART" id="SM00573">
    <property type="entry name" value="HSA"/>
    <property type="match status" value="1"/>
</dbReference>
<dbReference type="InterPro" id="IPR014012">
    <property type="entry name" value="HSA_dom"/>
</dbReference>
<dbReference type="SUPFAM" id="SSF46689">
    <property type="entry name" value="Homeodomain-like"/>
    <property type="match status" value="1"/>
</dbReference>
<evidence type="ECO:0000313" key="13">
    <source>
        <dbReference type="Proteomes" id="UP000027920"/>
    </source>
</evidence>
<comment type="subcellular location">
    <subcellularLocation>
        <location evidence="1">Nucleus</location>
    </subcellularLocation>
</comment>
<dbReference type="VEuPathDB" id="FungiDB:A1O9_00929"/>
<feature type="compositionally biased region" description="Polar residues" evidence="9">
    <location>
        <begin position="242"/>
        <end position="282"/>
    </location>
</feature>
<dbReference type="OrthoDB" id="5364245at2759"/>
<dbReference type="GO" id="GO:0006325">
    <property type="term" value="P:chromatin organization"/>
    <property type="evidence" value="ECO:0007669"/>
    <property type="project" value="UniProtKB-KW"/>
</dbReference>
<keyword evidence="6" id="KW-0539">Nucleus</keyword>
<name>A0A072PS78_9EURO</name>
<evidence type="ECO:0000259" key="11">
    <source>
        <dbReference type="PROSITE" id="PS51204"/>
    </source>
</evidence>
<keyword evidence="5" id="KW-0234">DNA repair</keyword>
<dbReference type="CDD" id="cd00167">
    <property type="entry name" value="SANT"/>
    <property type="match status" value="1"/>
</dbReference>
<evidence type="ECO:0000256" key="5">
    <source>
        <dbReference type="ARBA" id="ARBA00023204"/>
    </source>
</evidence>
<feature type="compositionally biased region" description="Low complexity" evidence="9">
    <location>
        <begin position="1045"/>
        <end position="1059"/>
    </location>
</feature>
<dbReference type="Gene3D" id="1.10.10.60">
    <property type="entry name" value="Homeodomain-like"/>
    <property type="match status" value="1"/>
</dbReference>
<feature type="compositionally biased region" description="Polar residues" evidence="9">
    <location>
        <begin position="1343"/>
        <end position="1355"/>
    </location>
</feature>
<feature type="compositionally biased region" description="Basic and acidic residues" evidence="9">
    <location>
        <begin position="445"/>
        <end position="456"/>
    </location>
</feature>
<dbReference type="GO" id="GO:0035267">
    <property type="term" value="C:NuA4 histone acetyltransferase complex"/>
    <property type="evidence" value="ECO:0007669"/>
    <property type="project" value="TreeGrafter"/>
</dbReference>
<keyword evidence="13" id="KW-1185">Reference proteome</keyword>
<evidence type="ECO:0000256" key="2">
    <source>
        <dbReference type="ARBA" id="ARBA00008913"/>
    </source>
</evidence>
<feature type="region of interest" description="Disordered" evidence="9">
    <location>
        <begin position="239"/>
        <end position="457"/>
    </location>
</feature>
<dbReference type="RefSeq" id="XP_013265544.1">
    <property type="nucleotide sequence ID" value="XM_013410090.1"/>
</dbReference>
<feature type="region of interest" description="Disordered" evidence="9">
    <location>
        <begin position="72"/>
        <end position="221"/>
    </location>
</feature>
<dbReference type="Proteomes" id="UP000027920">
    <property type="component" value="Unassembled WGS sequence"/>
</dbReference>
<dbReference type="STRING" id="1182545.A0A072PS78"/>
<reference evidence="12 13" key="1">
    <citation type="submission" date="2013-03" db="EMBL/GenBank/DDBJ databases">
        <title>The Genome Sequence of Exophiala aquamarina CBS 119918.</title>
        <authorList>
            <consortium name="The Broad Institute Genomics Platform"/>
            <person name="Cuomo C."/>
            <person name="de Hoog S."/>
            <person name="Gorbushina A."/>
            <person name="Walker B."/>
            <person name="Young S.K."/>
            <person name="Zeng Q."/>
            <person name="Gargeya S."/>
            <person name="Fitzgerald M."/>
            <person name="Haas B."/>
            <person name="Abouelleil A."/>
            <person name="Allen A.W."/>
            <person name="Alvarado L."/>
            <person name="Arachchi H.M."/>
            <person name="Berlin A.M."/>
            <person name="Chapman S.B."/>
            <person name="Gainer-Dewar J."/>
            <person name="Goldberg J."/>
            <person name="Griggs A."/>
            <person name="Gujja S."/>
            <person name="Hansen M."/>
            <person name="Howarth C."/>
            <person name="Imamovic A."/>
            <person name="Ireland A."/>
            <person name="Larimer J."/>
            <person name="McCowan C."/>
            <person name="Murphy C."/>
            <person name="Pearson M."/>
            <person name="Poon T.W."/>
            <person name="Priest M."/>
            <person name="Roberts A."/>
            <person name="Saif S."/>
            <person name="Shea T."/>
            <person name="Sisk P."/>
            <person name="Sykes S."/>
            <person name="Wortman J."/>
            <person name="Nusbaum C."/>
            <person name="Birren B."/>
        </authorList>
    </citation>
    <scope>NUCLEOTIDE SEQUENCE [LARGE SCALE GENOMIC DNA]</scope>
    <source>
        <strain evidence="12 13">CBS 119918</strain>
    </source>
</reference>
<comment type="similarity">
    <text evidence="2">Belongs to the EAF1 family.</text>
</comment>
<keyword evidence="3" id="KW-0227">DNA damage</keyword>
<evidence type="ECO:0000256" key="1">
    <source>
        <dbReference type="ARBA" id="ARBA00004123"/>
    </source>
</evidence>
<organism evidence="12 13">
    <name type="scientific">Exophiala aquamarina CBS 119918</name>
    <dbReference type="NCBI Taxonomy" id="1182545"/>
    <lineage>
        <taxon>Eukaryota</taxon>
        <taxon>Fungi</taxon>
        <taxon>Dikarya</taxon>
        <taxon>Ascomycota</taxon>
        <taxon>Pezizomycotina</taxon>
        <taxon>Eurotiomycetes</taxon>
        <taxon>Chaetothyriomycetidae</taxon>
        <taxon>Chaetothyriales</taxon>
        <taxon>Herpotrichiellaceae</taxon>
        <taxon>Exophiala</taxon>
    </lineage>
</organism>
<feature type="compositionally biased region" description="Polar residues" evidence="9">
    <location>
        <begin position="85"/>
        <end position="125"/>
    </location>
</feature>
<dbReference type="InterPro" id="IPR001005">
    <property type="entry name" value="SANT/Myb"/>
</dbReference>
<proteinExistence type="inferred from homology"/>
<dbReference type="Pfam" id="PF13921">
    <property type="entry name" value="Myb_DNA-bind_6"/>
    <property type="match status" value="1"/>
</dbReference>
<evidence type="ECO:0000313" key="12">
    <source>
        <dbReference type="EMBL" id="KEF62954.1"/>
    </source>
</evidence>
<comment type="caution">
    <text evidence="12">The sequence shown here is derived from an EMBL/GenBank/DDBJ whole genome shotgun (WGS) entry which is preliminary data.</text>
</comment>
<gene>
    <name evidence="12" type="ORF">A1O9_00929</name>
</gene>
<evidence type="ECO:0000256" key="6">
    <source>
        <dbReference type="ARBA" id="ARBA00023242"/>
    </source>
</evidence>
<dbReference type="SMART" id="SM00717">
    <property type="entry name" value="SANT"/>
    <property type="match status" value="1"/>
</dbReference>
<dbReference type="GeneID" id="25275878"/>
<dbReference type="GO" id="GO:0003682">
    <property type="term" value="F:chromatin binding"/>
    <property type="evidence" value="ECO:0007669"/>
    <property type="project" value="TreeGrafter"/>
</dbReference>
<feature type="compositionally biased region" description="Polar residues" evidence="9">
    <location>
        <begin position="294"/>
        <end position="311"/>
    </location>
</feature>
<dbReference type="InterPro" id="IPR009057">
    <property type="entry name" value="Homeodomain-like_sf"/>
</dbReference>
<dbReference type="Pfam" id="PF07529">
    <property type="entry name" value="HSA"/>
    <property type="match status" value="1"/>
</dbReference>
<feature type="compositionally biased region" description="Polar residues" evidence="9">
    <location>
        <begin position="320"/>
        <end position="349"/>
    </location>
</feature>
<evidence type="ECO:0000259" key="10">
    <source>
        <dbReference type="PROSITE" id="PS50090"/>
    </source>
</evidence>
<evidence type="ECO:0000256" key="7">
    <source>
        <dbReference type="ARBA" id="ARBA00025178"/>
    </source>
</evidence>
<feature type="region of interest" description="Disordered" evidence="9">
    <location>
        <begin position="1016"/>
        <end position="1064"/>
    </location>
</feature>
<dbReference type="HOGENOM" id="CLU_001331_1_0_1"/>
<feature type="region of interest" description="Disordered" evidence="9">
    <location>
        <begin position="1178"/>
        <end position="1199"/>
    </location>
</feature>
<feature type="domain" description="HSA" evidence="11">
    <location>
        <begin position="559"/>
        <end position="632"/>
    </location>
</feature>